<organism evidence="1 2">
    <name type="scientific">Eumeta variegata</name>
    <name type="common">Bagworm moth</name>
    <name type="synonym">Eumeta japonica</name>
    <dbReference type="NCBI Taxonomy" id="151549"/>
    <lineage>
        <taxon>Eukaryota</taxon>
        <taxon>Metazoa</taxon>
        <taxon>Ecdysozoa</taxon>
        <taxon>Arthropoda</taxon>
        <taxon>Hexapoda</taxon>
        <taxon>Insecta</taxon>
        <taxon>Pterygota</taxon>
        <taxon>Neoptera</taxon>
        <taxon>Endopterygota</taxon>
        <taxon>Lepidoptera</taxon>
        <taxon>Glossata</taxon>
        <taxon>Ditrysia</taxon>
        <taxon>Tineoidea</taxon>
        <taxon>Psychidae</taxon>
        <taxon>Oiketicinae</taxon>
        <taxon>Eumeta</taxon>
    </lineage>
</organism>
<evidence type="ECO:0000313" key="2">
    <source>
        <dbReference type="Proteomes" id="UP000299102"/>
    </source>
</evidence>
<comment type="caution">
    <text evidence="1">The sequence shown here is derived from an EMBL/GenBank/DDBJ whole genome shotgun (WGS) entry which is preliminary data.</text>
</comment>
<sequence>MSKTNKECVEASALHPLPASAAKRLPTCGVRSSSPCGCSSDDRRSLTTVGAIYEEVLRKLSQEPVPHSL</sequence>
<dbReference type="Proteomes" id="UP000299102">
    <property type="component" value="Unassembled WGS sequence"/>
</dbReference>
<reference evidence="1 2" key="1">
    <citation type="journal article" date="2019" name="Commun. Biol.">
        <title>The bagworm genome reveals a unique fibroin gene that provides high tensile strength.</title>
        <authorList>
            <person name="Kono N."/>
            <person name="Nakamura H."/>
            <person name="Ohtoshi R."/>
            <person name="Tomita M."/>
            <person name="Numata K."/>
            <person name="Arakawa K."/>
        </authorList>
    </citation>
    <scope>NUCLEOTIDE SEQUENCE [LARGE SCALE GENOMIC DNA]</scope>
</reference>
<dbReference type="AlphaFoldDB" id="A0A4C1W760"/>
<dbReference type="EMBL" id="BGZK01000474">
    <property type="protein sequence ID" value="GBP45937.1"/>
    <property type="molecule type" value="Genomic_DNA"/>
</dbReference>
<gene>
    <name evidence="1" type="ORF">EVAR_41239_1</name>
</gene>
<keyword evidence="2" id="KW-1185">Reference proteome</keyword>
<evidence type="ECO:0000313" key="1">
    <source>
        <dbReference type="EMBL" id="GBP45937.1"/>
    </source>
</evidence>
<proteinExistence type="predicted"/>
<name>A0A4C1W760_EUMVA</name>
<accession>A0A4C1W760</accession>
<protein>
    <submittedName>
        <fullName evidence="1">Uncharacterized protein</fullName>
    </submittedName>
</protein>